<comment type="caution">
    <text evidence="11">Lacks conserved residue(s) required for the propagation of feature annotation.</text>
</comment>
<name>A0ABS7DEN6_9GAMM</name>
<feature type="binding site" evidence="11">
    <location>
        <position position="62"/>
    </location>
    <ligand>
        <name>substrate</name>
    </ligand>
</feature>
<organism evidence="12 13">
    <name type="scientific">Succinivibrio faecicola</name>
    <dbReference type="NCBI Taxonomy" id="2820300"/>
    <lineage>
        <taxon>Bacteria</taxon>
        <taxon>Pseudomonadati</taxon>
        <taxon>Pseudomonadota</taxon>
        <taxon>Gammaproteobacteria</taxon>
        <taxon>Aeromonadales</taxon>
        <taxon>Succinivibrionaceae</taxon>
        <taxon>Succinivibrio</taxon>
    </lineage>
</organism>
<evidence type="ECO:0000256" key="9">
    <source>
        <dbReference type="ARBA" id="ARBA00023141"/>
    </source>
</evidence>
<dbReference type="EMBL" id="JAGFNY010000004">
    <property type="protein sequence ID" value="MBW7569760.1"/>
    <property type="molecule type" value="Genomic_DNA"/>
</dbReference>
<comment type="cofactor">
    <cofactor evidence="11">
        <name>Mg(2+)</name>
        <dbReference type="ChEBI" id="CHEBI:18420"/>
    </cofactor>
    <text evidence="11">Binds 1 Mg(2+) ion per subunit.</text>
</comment>
<evidence type="ECO:0000256" key="10">
    <source>
        <dbReference type="ARBA" id="ARBA00048567"/>
    </source>
</evidence>
<reference evidence="12 13" key="1">
    <citation type="submission" date="2021-03" db="EMBL/GenBank/DDBJ databases">
        <title>Succinivibrio sp. nov. isolated from feces of cow.</title>
        <authorList>
            <person name="Choi J.-Y."/>
        </authorList>
    </citation>
    <scope>NUCLEOTIDE SEQUENCE [LARGE SCALE GENOMIC DNA]</scope>
    <source>
        <strain evidence="12 13">AGMB01872</strain>
    </source>
</reference>
<dbReference type="InterPro" id="IPR023000">
    <property type="entry name" value="Shikimate_kinase_CS"/>
</dbReference>
<comment type="subcellular location">
    <subcellularLocation>
        <location evidence="11">Cytoplasm</location>
    </subcellularLocation>
</comment>
<dbReference type="InterPro" id="IPR031322">
    <property type="entry name" value="Shikimate/glucono_kinase"/>
</dbReference>
<dbReference type="PANTHER" id="PTHR21087">
    <property type="entry name" value="SHIKIMATE KINASE"/>
    <property type="match status" value="1"/>
</dbReference>
<comment type="catalytic activity">
    <reaction evidence="10 11">
        <text>shikimate + ATP = 3-phosphoshikimate + ADP + H(+)</text>
        <dbReference type="Rhea" id="RHEA:13121"/>
        <dbReference type="ChEBI" id="CHEBI:15378"/>
        <dbReference type="ChEBI" id="CHEBI:30616"/>
        <dbReference type="ChEBI" id="CHEBI:36208"/>
        <dbReference type="ChEBI" id="CHEBI:145989"/>
        <dbReference type="ChEBI" id="CHEBI:456216"/>
        <dbReference type="EC" id="2.7.1.71"/>
    </reaction>
</comment>
<feature type="binding site" evidence="11">
    <location>
        <position position="38"/>
    </location>
    <ligand>
        <name>substrate</name>
    </ligand>
</feature>
<evidence type="ECO:0000313" key="13">
    <source>
        <dbReference type="Proteomes" id="UP000731465"/>
    </source>
</evidence>
<keyword evidence="6 11" id="KW-0547">Nucleotide-binding</keyword>
<keyword evidence="9 11" id="KW-0057">Aromatic amino acid biosynthesis</keyword>
<evidence type="ECO:0000256" key="8">
    <source>
        <dbReference type="ARBA" id="ARBA00022840"/>
    </source>
</evidence>
<evidence type="ECO:0000256" key="1">
    <source>
        <dbReference type="ARBA" id="ARBA00004842"/>
    </source>
</evidence>
<dbReference type="SUPFAM" id="SSF52540">
    <property type="entry name" value="P-loop containing nucleoside triphosphate hydrolases"/>
    <property type="match status" value="1"/>
</dbReference>
<dbReference type="CDD" id="cd00464">
    <property type="entry name" value="SK"/>
    <property type="match status" value="1"/>
</dbReference>
<comment type="function">
    <text evidence="11">Catalyzes the specific phosphorylation of the 3-hydroxyl group of shikimic acid using ATP as a cosubstrate.</text>
</comment>
<dbReference type="PROSITE" id="PS01128">
    <property type="entry name" value="SHIKIMATE_KINASE"/>
    <property type="match status" value="1"/>
</dbReference>
<sequence>MSFDKKERIILIGPMGAGKSSIGKSLALVSEKAFLDVDEEIVRYAKMSIPDIFATKGEEEFRNIESVVLEKCLKYDAVIATGGGIIGRELNRKLLKENGIVVYLLADVDTQYLRTSHDNNRPMLNVDDRRQRLADIFSKRDPLYKECADITIDSGKMDIHDCVETIIEKIRES</sequence>
<keyword evidence="7 11" id="KW-0418">Kinase</keyword>
<proteinExistence type="inferred from homology"/>
<feature type="binding site" evidence="11">
    <location>
        <position position="20"/>
    </location>
    <ligand>
        <name>Mg(2+)</name>
        <dbReference type="ChEBI" id="CHEBI:18420"/>
    </ligand>
</feature>
<dbReference type="PANTHER" id="PTHR21087:SF16">
    <property type="entry name" value="SHIKIMATE KINASE 1, CHLOROPLASTIC"/>
    <property type="match status" value="1"/>
</dbReference>
<evidence type="ECO:0000256" key="6">
    <source>
        <dbReference type="ARBA" id="ARBA00022741"/>
    </source>
</evidence>
<dbReference type="Proteomes" id="UP000731465">
    <property type="component" value="Unassembled WGS sequence"/>
</dbReference>
<evidence type="ECO:0000313" key="12">
    <source>
        <dbReference type="EMBL" id="MBW7569760.1"/>
    </source>
</evidence>
<feature type="binding site" evidence="11">
    <location>
        <position position="140"/>
    </location>
    <ligand>
        <name>substrate</name>
    </ligand>
</feature>
<comment type="similarity">
    <text evidence="2 11">Belongs to the shikimate kinase family.</text>
</comment>
<evidence type="ECO:0000256" key="3">
    <source>
        <dbReference type="ARBA" id="ARBA00012154"/>
    </source>
</evidence>
<gene>
    <name evidence="11" type="primary">aroK</name>
    <name evidence="12" type="ORF">J5V48_02505</name>
</gene>
<dbReference type="PRINTS" id="PR01100">
    <property type="entry name" value="SHIKIMTKNASE"/>
</dbReference>
<dbReference type="EC" id="2.7.1.71" evidence="3 11"/>
<keyword evidence="5 11" id="KW-0808">Transferase</keyword>
<evidence type="ECO:0000256" key="5">
    <source>
        <dbReference type="ARBA" id="ARBA00022679"/>
    </source>
</evidence>
<evidence type="ECO:0000256" key="2">
    <source>
        <dbReference type="ARBA" id="ARBA00006997"/>
    </source>
</evidence>
<accession>A0ABS7DEN6</accession>
<feature type="binding site" evidence="11">
    <location>
        <position position="83"/>
    </location>
    <ligand>
        <name>substrate</name>
    </ligand>
</feature>
<dbReference type="HAMAP" id="MF_00109">
    <property type="entry name" value="Shikimate_kinase"/>
    <property type="match status" value="1"/>
</dbReference>
<protein>
    <recommendedName>
        <fullName evidence="3 11">Shikimate kinase</fullName>
        <shortName evidence="11">SK</shortName>
        <ecNumber evidence="3 11">2.7.1.71</ecNumber>
    </recommendedName>
</protein>
<dbReference type="Pfam" id="PF01202">
    <property type="entry name" value="SKI"/>
    <property type="match status" value="1"/>
</dbReference>
<comment type="subunit">
    <text evidence="11">Monomer.</text>
</comment>
<comment type="pathway">
    <text evidence="1 11">Metabolic intermediate biosynthesis; chorismate biosynthesis; chorismate from D-erythrose 4-phosphate and phosphoenolpyruvate: step 5/7.</text>
</comment>
<evidence type="ECO:0000256" key="11">
    <source>
        <dbReference type="HAMAP-Rule" id="MF_00109"/>
    </source>
</evidence>
<comment type="caution">
    <text evidence="12">The sequence shown here is derived from an EMBL/GenBank/DDBJ whole genome shotgun (WGS) entry which is preliminary data.</text>
</comment>
<dbReference type="InterPro" id="IPR000623">
    <property type="entry name" value="Shikimate_kinase/TSH1"/>
</dbReference>
<keyword evidence="11" id="KW-0963">Cytoplasm</keyword>
<feature type="binding site" evidence="11">
    <location>
        <begin position="16"/>
        <end position="21"/>
    </location>
    <ligand>
        <name>ATP</name>
        <dbReference type="ChEBI" id="CHEBI:30616"/>
    </ligand>
</feature>
<keyword evidence="8 11" id="KW-0067">ATP-binding</keyword>
<evidence type="ECO:0000256" key="7">
    <source>
        <dbReference type="ARBA" id="ARBA00022777"/>
    </source>
</evidence>
<dbReference type="GO" id="GO:0016301">
    <property type="term" value="F:kinase activity"/>
    <property type="evidence" value="ECO:0007669"/>
    <property type="project" value="UniProtKB-KW"/>
</dbReference>
<dbReference type="Gene3D" id="3.40.50.300">
    <property type="entry name" value="P-loop containing nucleotide triphosphate hydrolases"/>
    <property type="match status" value="1"/>
</dbReference>
<keyword evidence="4 11" id="KW-0028">Amino-acid biosynthesis</keyword>
<keyword evidence="11" id="KW-0479">Metal-binding</keyword>
<feature type="binding site" evidence="11">
    <location>
        <position position="121"/>
    </location>
    <ligand>
        <name>ATP</name>
        <dbReference type="ChEBI" id="CHEBI:30616"/>
    </ligand>
</feature>
<evidence type="ECO:0000256" key="4">
    <source>
        <dbReference type="ARBA" id="ARBA00022605"/>
    </source>
</evidence>
<dbReference type="InterPro" id="IPR027417">
    <property type="entry name" value="P-loop_NTPase"/>
</dbReference>
<keyword evidence="11" id="KW-0460">Magnesium</keyword>
<keyword evidence="13" id="KW-1185">Reference proteome</keyword>
<dbReference type="RefSeq" id="WP_219936759.1">
    <property type="nucleotide sequence ID" value="NZ_JAGFNY010000004.1"/>
</dbReference>